<reference evidence="8" key="1">
    <citation type="submission" date="2022-03" db="EMBL/GenBank/DDBJ databases">
        <authorList>
            <person name="Martin H S."/>
        </authorList>
    </citation>
    <scope>NUCLEOTIDE SEQUENCE</scope>
</reference>
<dbReference type="Pfam" id="PF00276">
    <property type="entry name" value="Ribosomal_L23"/>
    <property type="match status" value="1"/>
</dbReference>
<proteinExistence type="inferred from homology"/>
<dbReference type="PANTHER" id="PTHR12059">
    <property type="entry name" value="RIBOSOMAL PROTEIN L23-RELATED"/>
    <property type="match status" value="1"/>
</dbReference>
<dbReference type="EMBL" id="OW152831">
    <property type="protein sequence ID" value="CAH2049230.1"/>
    <property type="molecule type" value="Genomic_DNA"/>
</dbReference>
<evidence type="ECO:0000256" key="4">
    <source>
        <dbReference type="ARBA" id="ARBA00039977"/>
    </source>
</evidence>
<gene>
    <name evidence="8" type="ORF">IPOD504_LOCUS6700</name>
</gene>
<keyword evidence="7" id="KW-1133">Transmembrane helix</keyword>
<evidence type="ECO:0000313" key="8">
    <source>
        <dbReference type="EMBL" id="CAH2049230.1"/>
    </source>
</evidence>
<dbReference type="Gene3D" id="3.30.70.330">
    <property type="match status" value="1"/>
</dbReference>
<feature type="transmembrane region" description="Helical" evidence="7">
    <location>
        <begin position="178"/>
        <end position="197"/>
    </location>
</feature>
<dbReference type="Proteomes" id="UP000837857">
    <property type="component" value="Chromosome 19"/>
</dbReference>
<keyword evidence="7" id="KW-0812">Transmembrane</keyword>
<keyword evidence="7" id="KW-0472">Membrane</keyword>
<feature type="compositionally biased region" description="Pro residues" evidence="6">
    <location>
        <begin position="223"/>
        <end position="233"/>
    </location>
</feature>
<keyword evidence="9" id="KW-1185">Reference proteome</keyword>
<organism evidence="8 9">
    <name type="scientific">Iphiclides podalirius</name>
    <name type="common">scarce swallowtail</name>
    <dbReference type="NCBI Taxonomy" id="110791"/>
    <lineage>
        <taxon>Eukaryota</taxon>
        <taxon>Metazoa</taxon>
        <taxon>Ecdysozoa</taxon>
        <taxon>Arthropoda</taxon>
        <taxon>Hexapoda</taxon>
        <taxon>Insecta</taxon>
        <taxon>Pterygota</taxon>
        <taxon>Neoptera</taxon>
        <taxon>Endopterygota</taxon>
        <taxon>Lepidoptera</taxon>
        <taxon>Glossata</taxon>
        <taxon>Ditrysia</taxon>
        <taxon>Papilionoidea</taxon>
        <taxon>Papilionidae</taxon>
        <taxon>Papilioninae</taxon>
        <taxon>Iphiclides</taxon>
    </lineage>
</organism>
<evidence type="ECO:0000256" key="2">
    <source>
        <dbReference type="ARBA" id="ARBA00022980"/>
    </source>
</evidence>
<name>A0ABN8I5T0_9NEOP</name>
<keyword evidence="2" id="KW-0689">Ribosomal protein</keyword>
<dbReference type="InterPro" id="IPR012677">
    <property type="entry name" value="Nucleotide-bd_a/b_plait_sf"/>
</dbReference>
<dbReference type="InterPro" id="IPR013025">
    <property type="entry name" value="Ribosomal_uL23-like"/>
</dbReference>
<dbReference type="SUPFAM" id="SSF54189">
    <property type="entry name" value="Ribosomal proteins S24e, L23 and L15e"/>
    <property type="match status" value="1"/>
</dbReference>
<evidence type="ECO:0000256" key="5">
    <source>
        <dbReference type="ARBA" id="ARBA00041375"/>
    </source>
</evidence>
<evidence type="ECO:0000313" key="9">
    <source>
        <dbReference type="Proteomes" id="UP000837857"/>
    </source>
</evidence>
<evidence type="ECO:0000256" key="6">
    <source>
        <dbReference type="SAM" id="MobiDB-lite"/>
    </source>
</evidence>
<comment type="similarity">
    <text evidence="1">Belongs to the universal ribosomal protein uL23 family.</text>
</comment>
<feature type="non-terminal residue" evidence="8">
    <location>
        <position position="1"/>
    </location>
</feature>
<dbReference type="InterPro" id="IPR012678">
    <property type="entry name" value="Ribosomal_uL23/eL15/eS24_sf"/>
</dbReference>
<evidence type="ECO:0000256" key="7">
    <source>
        <dbReference type="SAM" id="Phobius"/>
    </source>
</evidence>
<feature type="region of interest" description="Disordered" evidence="6">
    <location>
        <begin position="221"/>
        <end position="262"/>
    </location>
</feature>
<protein>
    <recommendedName>
        <fullName evidence="4">Large ribosomal subunit protein uL23m</fullName>
    </recommendedName>
    <alternativeName>
        <fullName evidence="5">39S ribosomal protein L23, mitochondrial</fullName>
    </alternativeName>
</protein>
<accession>A0ABN8I5T0</accession>
<sequence length="262" mass="30257">MSTRWYPIYQRGNPQLRVFLPNFWMKLVRPPSTQLPNVVNFKCSMEMTKYDIRNYLEKIYNVPVVDVRTKIRLGRFRKDVGKGYIVKDDDVKFAYVVLPKEMTFKFPDLFDGPTRRKPAELVDCMLIASDEDHLQKADRCPDECGRSEFSRGRFVLNSATCHAMFRTKEQRACTMKGFIHLLVLIFCFTVFFGGIQATPVPEHADNRITSNLQPLKRLARQLPSPPQVPPFDLPPGMKGYVENARNRREAKGSGGYMPNRKG</sequence>
<evidence type="ECO:0000256" key="1">
    <source>
        <dbReference type="ARBA" id="ARBA00006700"/>
    </source>
</evidence>
<keyword evidence="3" id="KW-0687">Ribonucleoprotein</keyword>
<dbReference type="PANTHER" id="PTHR12059:SF5">
    <property type="entry name" value="LARGE RIBOSOMAL SUBUNIT PROTEIN UL23M"/>
    <property type="match status" value="1"/>
</dbReference>
<evidence type="ECO:0000256" key="3">
    <source>
        <dbReference type="ARBA" id="ARBA00023274"/>
    </source>
</evidence>